<dbReference type="Proteomes" id="UP000219259">
    <property type="component" value="Unassembled WGS sequence"/>
</dbReference>
<accession>A0A2A6E8G2</accession>
<dbReference type="SUPFAM" id="SSF56784">
    <property type="entry name" value="HAD-like"/>
    <property type="match status" value="1"/>
</dbReference>
<sequence>MGKPFKGELEKLSETIRWAEQQDVTRLARFLFAENKQTPLVCIGSGGSLSACYYAAMLYKQRNGVLAQAITPLQLMFSGREIIRSSKLLFLSASGKNKDILNAIKYGVKYNETGMMSLTLRKNNPIEELLEQHPKVLRWCEDIPSEKDGFLATNSLLATFTLLCKAADSKVNEVKFQDLKPETCNLKLDTLQNFIVMYGATGEPVAWDIESKLTEAALGSALLSDYRNFGHGRHHWFAKKGENSCIIALVTPVERELAYKTIGCLPKDVPVIYLETELDGPQASIDMLLKAFRFVNDLGEARGIDPGKPGVPGYGRILYNLDYFKLTNRILPAEKTLDVAVLRKLGVAGRENAPLWAHYSEACQRFVRQLNRGRFTTVAFDYDGTLSASDRKSRFTNRLYDEIIDALMPLLENGVRIVVATGRGQSVGKSFKTSFDSKYHPQIRIGYYNGACLLPLGDEAKLEEWKNKPFDSELQTLGDELQKRLPKDVVKYELSPRSQQLSIEIEEGQSASDAEVLYATCCEIIWDKQFKGIRVWRSSHSMDIVVYREVSKLQVIEDPQHTLCIGDYGSVEGNDYEMLTSKYSLSVDRVSKNAACCWNIAPSGMKGLDATLYYLSRLTVTDGTVKCKFTL</sequence>
<dbReference type="SUPFAM" id="SSF53697">
    <property type="entry name" value="SIS domain"/>
    <property type="match status" value="1"/>
</dbReference>
<dbReference type="InterPro" id="IPR036412">
    <property type="entry name" value="HAD-like_sf"/>
</dbReference>
<keyword evidence="1" id="KW-0378">Hydrolase</keyword>
<evidence type="ECO:0000313" key="1">
    <source>
        <dbReference type="EMBL" id="PDP44029.1"/>
    </source>
</evidence>
<protein>
    <submittedName>
        <fullName evidence="1">Haloacid dehalogenase-like hydrolase</fullName>
    </submittedName>
</protein>
<dbReference type="GO" id="GO:1901135">
    <property type="term" value="P:carbohydrate derivative metabolic process"/>
    <property type="evidence" value="ECO:0007669"/>
    <property type="project" value="InterPro"/>
</dbReference>
<comment type="caution">
    <text evidence="1">The sequence shown here is derived from an EMBL/GenBank/DDBJ whole genome shotgun (WGS) entry which is preliminary data.</text>
</comment>
<dbReference type="GO" id="GO:0016787">
    <property type="term" value="F:hydrolase activity"/>
    <property type="evidence" value="ECO:0007669"/>
    <property type="project" value="UniProtKB-KW"/>
</dbReference>
<dbReference type="GO" id="GO:0097367">
    <property type="term" value="F:carbohydrate derivative binding"/>
    <property type="evidence" value="ECO:0007669"/>
    <property type="project" value="InterPro"/>
</dbReference>
<dbReference type="InterPro" id="IPR023214">
    <property type="entry name" value="HAD_sf"/>
</dbReference>
<organism evidence="1 2">
    <name type="scientific">Tannerella forsythia</name>
    <name type="common">Bacteroides forsythus</name>
    <dbReference type="NCBI Taxonomy" id="28112"/>
    <lineage>
        <taxon>Bacteria</taxon>
        <taxon>Pseudomonadati</taxon>
        <taxon>Bacteroidota</taxon>
        <taxon>Bacteroidia</taxon>
        <taxon>Bacteroidales</taxon>
        <taxon>Tannerellaceae</taxon>
        <taxon>Tannerella</taxon>
    </lineage>
</organism>
<dbReference type="Gene3D" id="3.40.50.10490">
    <property type="entry name" value="Glucose-6-phosphate isomerase like protein, domain 1"/>
    <property type="match status" value="1"/>
</dbReference>
<gene>
    <name evidence="1" type="ORF">CLI86_05815</name>
</gene>
<dbReference type="RefSeq" id="WP_097531136.1">
    <property type="nucleotide sequence ID" value="NZ_NSLJ01000011.1"/>
</dbReference>
<name>A0A2A6E8G2_TANFO</name>
<dbReference type="InterPro" id="IPR046348">
    <property type="entry name" value="SIS_dom_sf"/>
</dbReference>
<reference evidence="1 2" key="1">
    <citation type="submission" date="2017-09" db="EMBL/GenBank/DDBJ databases">
        <title>Phase variable restriction modification systems are present in the genome sequences of periodontal pathogens Prevotella intermedia, Tannerella forsythia and Porphyromonas gingivalis.</title>
        <authorList>
            <person name="Haigh R.D."/>
            <person name="Crawford L."/>
            <person name="Ralph J."/>
            <person name="Wanford J."/>
            <person name="Vartoukian S.R."/>
            <person name="Hijazib K."/>
            <person name="Wade W."/>
            <person name="Oggioni M.R."/>
        </authorList>
    </citation>
    <scope>NUCLEOTIDE SEQUENCE [LARGE SCALE GENOMIC DNA]</scope>
    <source>
        <strain evidence="1 2">WW11663</strain>
    </source>
</reference>
<evidence type="ECO:0000313" key="2">
    <source>
        <dbReference type="Proteomes" id="UP000219259"/>
    </source>
</evidence>
<dbReference type="EMBL" id="NSLJ01000011">
    <property type="protein sequence ID" value="PDP44029.1"/>
    <property type="molecule type" value="Genomic_DNA"/>
</dbReference>
<dbReference type="Gene3D" id="3.40.50.1000">
    <property type="entry name" value="HAD superfamily/HAD-like"/>
    <property type="match status" value="1"/>
</dbReference>
<proteinExistence type="predicted"/>
<dbReference type="AlphaFoldDB" id="A0A2A6E8G2"/>